<dbReference type="KEGG" id="scm:SCHCO_02504705"/>
<name>D8Q695_SCHCM</name>
<organism evidence="3">
    <name type="scientific">Schizophyllum commune (strain H4-8 / FGSC 9210)</name>
    <name type="common">Split gill fungus</name>
    <dbReference type="NCBI Taxonomy" id="578458"/>
    <lineage>
        <taxon>Eukaryota</taxon>
        <taxon>Fungi</taxon>
        <taxon>Dikarya</taxon>
        <taxon>Basidiomycota</taxon>
        <taxon>Agaricomycotina</taxon>
        <taxon>Agaricomycetes</taxon>
        <taxon>Agaricomycetidae</taxon>
        <taxon>Agaricales</taxon>
        <taxon>Schizophyllaceae</taxon>
        <taxon>Schizophyllum</taxon>
    </lineage>
</organism>
<dbReference type="OrthoDB" id="2758165at2759"/>
<protein>
    <submittedName>
        <fullName evidence="2">Expressed protein</fullName>
    </submittedName>
</protein>
<keyword evidence="3" id="KW-1185">Reference proteome</keyword>
<dbReference type="HOGENOM" id="CLU_1327060_0_0_1"/>
<dbReference type="EMBL" id="GL377307">
    <property type="protein sequence ID" value="EFI96197.1"/>
    <property type="molecule type" value="Genomic_DNA"/>
</dbReference>
<dbReference type="RefSeq" id="XP_003031100.1">
    <property type="nucleotide sequence ID" value="XM_003031054.1"/>
</dbReference>
<gene>
    <name evidence="2" type="ORF">SCHCODRAFT_85441</name>
</gene>
<feature type="region of interest" description="Disordered" evidence="1">
    <location>
        <begin position="161"/>
        <end position="207"/>
    </location>
</feature>
<dbReference type="eggNOG" id="ENOG502SK75">
    <property type="taxonomic scope" value="Eukaryota"/>
</dbReference>
<proteinExistence type="predicted"/>
<accession>D8Q695</accession>
<dbReference type="Proteomes" id="UP000007431">
    <property type="component" value="Unassembled WGS sequence"/>
</dbReference>
<evidence type="ECO:0000256" key="1">
    <source>
        <dbReference type="SAM" id="MobiDB-lite"/>
    </source>
</evidence>
<dbReference type="VEuPathDB" id="FungiDB:SCHCODRAFT_02504705"/>
<evidence type="ECO:0000313" key="3">
    <source>
        <dbReference type="Proteomes" id="UP000007431"/>
    </source>
</evidence>
<feature type="compositionally biased region" description="Basic and acidic residues" evidence="1">
    <location>
        <begin position="176"/>
        <end position="192"/>
    </location>
</feature>
<sequence length="207" mass="23394">MLRTKNLYIPLLACEFKRLLKLWTAAAATDQERLYLVAICIFIRLFNCRFPVFGLVTSGARGVLSCAYNEIIHVETKLDKKPPLEEYTPAIFIADQEAVQVDLRKPLDALNMATFIAYLVIVHAPRIQKLFESVSEVDDSVAEYLLDRRTKDLPTPLQIARKMGPADGKWHKQPPPRKDTKGAAKAQRKEATPSELDSIAEEIVDDE</sequence>
<dbReference type="GeneID" id="9592617"/>
<evidence type="ECO:0000313" key="2">
    <source>
        <dbReference type="EMBL" id="EFI96197.1"/>
    </source>
</evidence>
<dbReference type="AlphaFoldDB" id="D8Q695"/>
<feature type="compositionally biased region" description="Acidic residues" evidence="1">
    <location>
        <begin position="198"/>
        <end position="207"/>
    </location>
</feature>
<reference evidence="2 3" key="1">
    <citation type="journal article" date="2010" name="Nat. Biotechnol.">
        <title>Genome sequence of the model mushroom Schizophyllum commune.</title>
        <authorList>
            <person name="Ohm R.A."/>
            <person name="de Jong J.F."/>
            <person name="Lugones L.G."/>
            <person name="Aerts A."/>
            <person name="Kothe E."/>
            <person name="Stajich J.E."/>
            <person name="de Vries R.P."/>
            <person name="Record E."/>
            <person name="Levasseur A."/>
            <person name="Baker S.E."/>
            <person name="Bartholomew K.A."/>
            <person name="Coutinho P.M."/>
            <person name="Erdmann S."/>
            <person name="Fowler T.J."/>
            <person name="Gathman A.C."/>
            <person name="Lombard V."/>
            <person name="Henrissat B."/>
            <person name="Knabe N."/>
            <person name="Kuees U."/>
            <person name="Lilly W.W."/>
            <person name="Lindquist E."/>
            <person name="Lucas S."/>
            <person name="Magnuson J.K."/>
            <person name="Piumi F."/>
            <person name="Raudaskoski M."/>
            <person name="Salamov A."/>
            <person name="Schmutz J."/>
            <person name="Schwarze F.W.M.R."/>
            <person name="vanKuyk P.A."/>
            <person name="Horton J.S."/>
            <person name="Grigoriev I.V."/>
            <person name="Woesten H.A.B."/>
        </authorList>
    </citation>
    <scope>NUCLEOTIDE SEQUENCE [LARGE SCALE GENOMIC DNA]</scope>
    <source>
        <strain evidence="3">H4-8 / FGSC 9210</strain>
    </source>
</reference>
<dbReference type="InParanoid" id="D8Q695"/>